<accession>A0A401ZYS6</accession>
<reference evidence="2" key="1">
    <citation type="submission" date="2018-12" db="EMBL/GenBank/DDBJ databases">
        <title>Tengunoibacter tsumagoiensis gen. nov., sp. nov., Dictyobacter kobayashii sp. nov., D. alpinus sp. nov., and D. joshuensis sp. nov. and description of Dictyobacteraceae fam. nov. within the order Ktedonobacterales isolated from Tengu-no-mugimeshi.</title>
        <authorList>
            <person name="Wang C.M."/>
            <person name="Zheng Y."/>
            <person name="Sakai Y."/>
            <person name="Toyoda A."/>
            <person name="Minakuchi Y."/>
            <person name="Abe K."/>
            <person name="Yokota A."/>
            <person name="Yabe S."/>
        </authorList>
    </citation>
    <scope>NUCLEOTIDE SEQUENCE [LARGE SCALE GENOMIC DNA]</scope>
    <source>
        <strain evidence="2">Uno3</strain>
    </source>
</reference>
<protein>
    <submittedName>
        <fullName evidence="1">Uncharacterized protein</fullName>
    </submittedName>
</protein>
<proteinExistence type="predicted"/>
<sequence length="59" mass="6832">MMKEGLKPSVIERMKIYKIMKIKGRHQSWVSDIGPSRKVGCLAQELFYWANIAIQNVIP</sequence>
<gene>
    <name evidence="1" type="ORF">KTT_18650</name>
</gene>
<dbReference type="AlphaFoldDB" id="A0A401ZYS6"/>
<dbReference type="EMBL" id="BIFR01000001">
    <property type="protein sequence ID" value="GCE12006.1"/>
    <property type="molecule type" value="Genomic_DNA"/>
</dbReference>
<comment type="caution">
    <text evidence="1">The sequence shown here is derived from an EMBL/GenBank/DDBJ whole genome shotgun (WGS) entry which is preliminary data.</text>
</comment>
<dbReference type="Proteomes" id="UP000287352">
    <property type="component" value="Unassembled WGS sequence"/>
</dbReference>
<name>A0A401ZYS6_9CHLR</name>
<evidence type="ECO:0000313" key="1">
    <source>
        <dbReference type="EMBL" id="GCE12006.1"/>
    </source>
</evidence>
<evidence type="ECO:0000313" key="2">
    <source>
        <dbReference type="Proteomes" id="UP000287352"/>
    </source>
</evidence>
<organism evidence="1 2">
    <name type="scientific">Tengunoibacter tsumagoiensis</name>
    <dbReference type="NCBI Taxonomy" id="2014871"/>
    <lineage>
        <taxon>Bacteria</taxon>
        <taxon>Bacillati</taxon>
        <taxon>Chloroflexota</taxon>
        <taxon>Ktedonobacteria</taxon>
        <taxon>Ktedonobacterales</taxon>
        <taxon>Dictyobacteraceae</taxon>
        <taxon>Tengunoibacter</taxon>
    </lineage>
</organism>
<keyword evidence="2" id="KW-1185">Reference proteome</keyword>